<evidence type="ECO:0000313" key="12">
    <source>
        <dbReference type="Proteomes" id="UP000076078"/>
    </source>
</evidence>
<dbReference type="GO" id="GO:0005525">
    <property type="term" value="F:GTP binding"/>
    <property type="evidence" value="ECO:0007669"/>
    <property type="project" value="UniProtKB-KW"/>
</dbReference>
<dbReference type="InterPro" id="IPR003822">
    <property type="entry name" value="PAH"/>
</dbReference>
<dbReference type="SMART" id="SM00173">
    <property type="entry name" value="RAS"/>
    <property type="match status" value="1"/>
</dbReference>
<evidence type="ECO:0000256" key="6">
    <source>
        <dbReference type="ARBA" id="ARBA00022927"/>
    </source>
</evidence>
<dbReference type="SMART" id="SM00176">
    <property type="entry name" value="RAN"/>
    <property type="match status" value="1"/>
</dbReference>
<comment type="function">
    <text evidence="10">GTP-binding protein involved in nucleocytoplasmic transport. Required for the import of protein into the nucleus and also for RNA export. Involved in chromatin condensation and control of cell cycle.</text>
</comment>
<dbReference type="EMBL" id="LODT01000013">
    <property type="protein sequence ID" value="KYR00665.1"/>
    <property type="molecule type" value="Genomic_DNA"/>
</dbReference>
<accession>A0A152A3I1</accession>
<dbReference type="InterPro" id="IPR001806">
    <property type="entry name" value="Small_GTPase"/>
</dbReference>
<dbReference type="InterPro" id="IPR027417">
    <property type="entry name" value="P-loop_NTPase"/>
</dbReference>
<gene>
    <name evidence="11" type="ORF">DLAC_02699</name>
</gene>
<dbReference type="STRING" id="361077.A0A152A3I1"/>
<reference evidence="11 12" key="1">
    <citation type="submission" date="2015-12" db="EMBL/GenBank/DDBJ databases">
        <title>Dictyostelia acquired genes for synthesis and detection of signals that induce cell-type specialization by lateral gene transfer from prokaryotes.</title>
        <authorList>
            <person name="Gloeckner G."/>
            <person name="Schaap P."/>
        </authorList>
    </citation>
    <scope>NUCLEOTIDE SEQUENCE [LARGE SCALE GENOMIC DNA]</scope>
    <source>
        <strain evidence="11 12">TK</strain>
    </source>
</reference>
<proteinExistence type="inferred from homology"/>
<comment type="caution">
    <text evidence="11">The sequence shown here is derived from an EMBL/GenBank/DDBJ whole genome shotgun (WGS) entry which is preliminary data.</text>
</comment>
<keyword evidence="6 10" id="KW-0653">Protein transport</keyword>
<dbReference type="PROSITE" id="PS51419">
    <property type="entry name" value="RAB"/>
    <property type="match status" value="1"/>
</dbReference>
<dbReference type="Gene3D" id="3.40.50.300">
    <property type="entry name" value="P-loop containing nucleotide triphosphate hydrolases"/>
    <property type="match status" value="1"/>
</dbReference>
<keyword evidence="7 10" id="KW-0342">GTP-binding</keyword>
<evidence type="ECO:0000256" key="7">
    <source>
        <dbReference type="ARBA" id="ARBA00023134"/>
    </source>
</evidence>
<dbReference type="GO" id="GO:0003924">
    <property type="term" value="F:GTPase activity"/>
    <property type="evidence" value="ECO:0007669"/>
    <property type="project" value="InterPro"/>
</dbReference>
<dbReference type="GO" id="GO:0005737">
    <property type="term" value="C:cytoplasm"/>
    <property type="evidence" value="ECO:0007669"/>
    <property type="project" value="TreeGrafter"/>
</dbReference>
<sequence length="324" mass="37263">MSETNPIPNFKLLLTGDGGVGKTSFAKKLTTGENINTYSASTSVELYTYKFDQRNITFTLWDIPGSESFPMIRDEYMIQGQCAIIIFDLTQRVTYKNVPNWFRDIVRVCDFIPTALVGNKSDSKERKIKPSQVTFHRKKNLKYYEISVRNSVNLEKPFEYLACKLLDPNSSHLDEEAIVDSSEDELKSSDEVLQLSKNIVNFKPFSISASSDFQFKVLELKQQIDSLKTAQNQVLNPLKSSTEHDSSLPCCATQKAQQEDTPNPINFLEKIKNDHPSYYQDFKEILNSYHKNVYTNQQAHVKIEDLFKDHPDLISEFQQFLPKL</sequence>
<evidence type="ECO:0000256" key="10">
    <source>
        <dbReference type="RuleBase" id="RU363057"/>
    </source>
</evidence>
<keyword evidence="4 10" id="KW-0813">Transport</keyword>
<dbReference type="SUPFAM" id="SSF47762">
    <property type="entry name" value="PAH2 domain"/>
    <property type="match status" value="1"/>
</dbReference>
<dbReference type="Pfam" id="PF02671">
    <property type="entry name" value="PAH"/>
    <property type="match status" value="1"/>
</dbReference>
<keyword evidence="12" id="KW-1185">Reference proteome</keyword>
<comment type="similarity">
    <text evidence="3 10">Belongs to the small GTPase superfamily. Ran family.</text>
</comment>
<comment type="similarity">
    <text evidence="2">Belongs to the small GTPase superfamily. Rab family.</text>
</comment>
<dbReference type="InterPro" id="IPR002041">
    <property type="entry name" value="Ran_GTPase"/>
</dbReference>
<dbReference type="NCBIfam" id="TIGR00231">
    <property type="entry name" value="small_GTP"/>
    <property type="match status" value="1"/>
</dbReference>
<evidence type="ECO:0000256" key="2">
    <source>
        <dbReference type="ARBA" id="ARBA00006270"/>
    </source>
</evidence>
<dbReference type="PROSITE" id="PS51418">
    <property type="entry name" value="RAN"/>
    <property type="match status" value="1"/>
</dbReference>
<dbReference type="PRINTS" id="PR00627">
    <property type="entry name" value="GTPRANTC4"/>
</dbReference>
<evidence type="ECO:0000256" key="9">
    <source>
        <dbReference type="PROSITE-ProRule" id="PRU00810"/>
    </source>
</evidence>
<keyword evidence="5 10" id="KW-0547">Nucleotide-binding</keyword>
<evidence type="ECO:0000256" key="8">
    <source>
        <dbReference type="ARBA" id="ARBA00023242"/>
    </source>
</evidence>
<organism evidence="11 12">
    <name type="scientific">Tieghemostelium lacteum</name>
    <name type="common">Slime mold</name>
    <name type="synonym">Dictyostelium lacteum</name>
    <dbReference type="NCBI Taxonomy" id="361077"/>
    <lineage>
        <taxon>Eukaryota</taxon>
        <taxon>Amoebozoa</taxon>
        <taxon>Evosea</taxon>
        <taxon>Eumycetozoa</taxon>
        <taxon>Dictyostelia</taxon>
        <taxon>Dictyosteliales</taxon>
        <taxon>Raperosteliaceae</taxon>
        <taxon>Tieghemostelium</taxon>
    </lineage>
</organism>
<dbReference type="SMART" id="SM00174">
    <property type="entry name" value="RHO"/>
    <property type="match status" value="1"/>
</dbReference>
<dbReference type="AlphaFoldDB" id="A0A152A3I1"/>
<dbReference type="Pfam" id="PF00071">
    <property type="entry name" value="Ras"/>
    <property type="match status" value="1"/>
</dbReference>
<name>A0A152A3I1_TIELA</name>
<dbReference type="GO" id="GO:0006606">
    <property type="term" value="P:protein import into nucleus"/>
    <property type="evidence" value="ECO:0007669"/>
    <property type="project" value="TreeGrafter"/>
</dbReference>
<keyword evidence="8 9" id="KW-0539">Nucleus</keyword>
<dbReference type="SUPFAM" id="SSF52540">
    <property type="entry name" value="P-loop containing nucleoside triphosphate hydrolases"/>
    <property type="match status" value="1"/>
</dbReference>
<dbReference type="FunFam" id="3.40.50.300:FF:001447">
    <property type="entry name" value="Ras-related protein Rab-1B"/>
    <property type="match status" value="1"/>
</dbReference>
<dbReference type="GO" id="GO:0000054">
    <property type="term" value="P:ribosomal subunit export from nucleus"/>
    <property type="evidence" value="ECO:0007669"/>
    <property type="project" value="TreeGrafter"/>
</dbReference>
<evidence type="ECO:0000256" key="5">
    <source>
        <dbReference type="ARBA" id="ARBA00022741"/>
    </source>
</evidence>
<comment type="subcellular location">
    <subcellularLocation>
        <location evidence="1 9 10">Nucleus</location>
    </subcellularLocation>
</comment>
<dbReference type="PANTHER" id="PTHR24071">
    <property type="entry name" value="RAN GTPASE"/>
    <property type="match status" value="1"/>
</dbReference>
<dbReference type="InterPro" id="IPR005225">
    <property type="entry name" value="Small_GTP-bd"/>
</dbReference>
<dbReference type="InParanoid" id="A0A152A3I1"/>
<dbReference type="OrthoDB" id="48625at2759"/>
<dbReference type="Gene3D" id="1.20.1160.11">
    <property type="entry name" value="Paired amphipathic helix"/>
    <property type="match status" value="1"/>
</dbReference>
<dbReference type="SMART" id="SM00175">
    <property type="entry name" value="RAB"/>
    <property type="match status" value="1"/>
</dbReference>
<evidence type="ECO:0000256" key="3">
    <source>
        <dbReference type="ARBA" id="ARBA00008028"/>
    </source>
</evidence>
<dbReference type="InterPro" id="IPR036600">
    <property type="entry name" value="PAH_sf"/>
</dbReference>
<dbReference type="PROSITE" id="PS51421">
    <property type="entry name" value="RAS"/>
    <property type="match status" value="1"/>
</dbReference>
<evidence type="ECO:0000256" key="1">
    <source>
        <dbReference type="ARBA" id="ARBA00004123"/>
    </source>
</evidence>
<dbReference type="OMA" id="FEYLACK"/>
<evidence type="ECO:0000256" key="4">
    <source>
        <dbReference type="ARBA" id="ARBA00022448"/>
    </source>
</evidence>
<evidence type="ECO:0000313" key="11">
    <source>
        <dbReference type="EMBL" id="KYR00665.1"/>
    </source>
</evidence>
<dbReference type="PANTHER" id="PTHR24071:SF0">
    <property type="entry name" value="GTP-BINDING NUCLEAR PROTEIN RAN"/>
    <property type="match status" value="1"/>
</dbReference>
<dbReference type="GO" id="GO:0005634">
    <property type="term" value="C:nucleus"/>
    <property type="evidence" value="ECO:0007669"/>
    <property type="project" value="UniProtKB-SubCell"/>
</dbReference>
<dbReference type="Proteomes" id="UP000076078">
    <property type="component" value="Unassembled WGS sequence"/>
</dbReference>
<protein>
    <recommendedName>
        <fullName evidence="10">GTP-binding nuclear protein</fullName>
    </recommendedName>
</protein>
<dbReference type="PROSITE" id="PS51477">
    <property type="entry name" value="PAH"/>
    <property type="match status" value="1"/>
</dbReference>
<dbReference type="GO" id="GO:0006355">
    <property type="term" value="P:regulation of DNA-templated transcription"/>
    <property type="evidence" value="ECO:0007669"/>
    <property type="project" value="InterPro"/>
</dbReference>